<dbReference type="EMBL" id="BKZW01000002">
    <property type="protein sequence ID" value="GER90183.1"/>
    <property type="molecule type" value="Genomic_DNA"/>
</dbReference>
<dbReference type="PANTHER" id="PTHR45527">
    <property type="entry name" value="NONRIBOSOMAL PEPTIDE SYNTHETASE"/>
    <property type="match status" value="1"/>
</dbReference>
<dbReference type="GO" id="GO:0043041">
    <property type="term" value="P:amino acid activation for nonribosomal peptide biosynthetic process"/>
    <property type="evidence" value="ECO:0007669"/>
    <property type="project" value="TreeGrafter"/>
</dbReference>
<dbReference type="PROSITE" id="PS00012">
    <property type="entry name" value="PHOSPHOPANTETHEINE"/>
    <property type="match status" value="1"/>
</dbReference>
<comment type="caution">
    <text evidence="6">The sequence shown here is derived from an EMBL/GenBank/DDBJ whole genome shotgun (WGS) entry which is preliminary data.</text>
</comment>
<reference evidence="6 7" key="1">
    <citation type="submission" date="2019-10" db="EMBL/GenBank/DDBJ databases">
        <title>Dictyobacter vulcani sp. nov., within the class Ktedonobacteria, isolated from soil of volcanic Mt. Zao.</title>
        <authorList>
            <person name="Zheng Y."/>
            <person name="Wang C.M."/>
            <person name="Sakai Y."/>
            <person name="Abe K."/>
            <person name="Yokota A."/>
            <person name="Yabe S."/>
        </authorList>
    </citation>
    <scope>NUCLEOTIDE SEQUENCE [LARGE SCALE GENOMIC DNA]</scope>
    <source>
        <strain evidence="6 7">W12</strain>
    </source>
</reference>
<sequence length="134" mass="14983">MTPNGKIDRKALPAVEEANLVLGTTYVAPETDTEQKVAEIWKQVLGTEQVSIHDNFFALGGHSLLATQVVSQLRVIFQIELPLRKFFETPTIHELAKYLEEQSQMAPTSSQAPAMKRVSRDKHRVKGKNITKGN</sequence>
<accession>A0A5J4KRC3</accession>
<dbReference type="GO" id="GO:0031177">
    <property type="term" value="F:phosphopantetheine binding"/>
    <property type="evidence" value="ECO:0007669"/>
    <property type="project" value="InterPro"/>
</dbReference>
<feature type="domain" description="Carrier" evidence="5">
    <location>
        <begin position="28"/>
        <end position="103"/>
    </location>
</feature>
<dbReference type="SMART" id="SM00823">
    <property type="entry name" value="PKS_PP"/>
    <property type="match status" value="1"/>
</dbReference>
<dbReference type="InterPro" id="IPR036736">
    <property type="entry name" value="ACP-like_sf"/>
</dbReference>
<evidence type="ECO:0000313" key="7">
    <source>
        <dbReference type="Proteomes" id="UP000326912"/>
    </source>
</evidence>
<feature type="region of interest" description="Disordered" evidence="4">
    <location>
        <begin position="102"/>
        <end position="134"/>
    </location>
</feature>
<dbReference type="Gene3D" id="1.10.1200.10">
    <property type="entry name" value="ACP-like"/>
    <property type="match status" value="1"/>
</dbReference>
<feature type="compositionally biased region" description="Polar residues" evidence="4">
    <location>
        <begin position="102"/>
        <end position="112"/>
    </location>
</feature>
<dbReference type="FunFam" id="1.10.1200.10:FF:000005">
    <property type="entry name" value="Nonribosomal peptide synthetase 1"/>
    <property type="match status" value="1"/>
</dbReference>
<dbReference type="GO" id="GO:0044550">
    <property type="term" value="P:secondary metabolite biosynthetic process"/>
    <property type="evidence" value="ECO:0007669"/>
    <property type="project" value="TreeGrafter"/>
</dbReference>
<protein>
    <recommendedName>
        <fullName evidence="5">Carrier domain-containing protein</fullName>
    </recommendedName>
</protein>
<evidence type="ECO:0000256" key="4">
    <source>
        <dbReference type="SAM" id="MobiDB-lite"/>
    </source>
</evidence>
<keyword evidence="2" id="KW-0596">Phosphopantetheine</keyword>
<dbReference type="Pfam" id="PF00550">
    <property type="entry name" value="PP-binding"/>
    <property type="match status" value="1"/>
</dbReference>
<dbReference type="Proteomes" id="UP000326912">
    <property type="component" value="Unassembled WGS sequence"/>
</dbReference>
<dbReference type="PROSITE" id="PS50075">
    <property type="entry name" value="CARRIER"/>
    <property type="match status" value="1"/>
</dbReference>
<name>A0A5J4KRC3_9CHLR</name>
<evidence type="ECO:0000259" key="5">
    <source>
        <dbReference type="PROSITE" id="PS50075"/>
    </source>
</evidence>
<proteinExistence type="predicted"/>
<dbReference type="PANTHER" id="PTHR45527:SF1">
    <property type="entry name" value="FATTY ACID SYNTHASE"/>
    <property type="match status" value="1"/>
</dbReference>
<keyword evidence="3" id="KW-0597">Phosphoprotein</keyword>
<dbReference type="InterPro" id="IPR020806">
    <property type="entry name" value="PKS_PP-bd"/>
</dbReference>
<dbReference type="InterPro" id="IPR009081">
    <property type="entry name" value="PP-bd_ACP"/>
</dbReference>
<evidence type="ECO:0000256" key="3">
    <source>
        <dbReference type="ARBA" id="ARBA00022553"/>
    </source>
</evidence>
<keyword evidence="7" id="KW-1185">Reference proteome</keyword>
<dbReference type="GO" id="GO:0005829">
    <property type="term" value="C:cytosol"/>
    <property type="evidence" value="ECO:0007669"/>
    <property type="project" value="TreeGrafter"/>
</dbReference>
<dbReference type="AlphaFoldDB" id="A0A5J4KRC3"/>
<dbReference type="RefSeq" id="WP_162005471.1">
    <property type="nucleotide sequence ID" value="NZ_BKZW01000002.1"/>
</dbReference>
<dbReference type="SUPFAM" id="SSF47336">
    <property type="entry name" value="ACP-like"/>
    <property type="match status" value="1"/>
</dbReference>
<evidence type="ECO:0000256" key="1">
    <source>
        <dbReference type="ARBA" id="ARBA00001957"/>
    </source>
</evidence>
<feature type="compositionally biased region" description="Basic residues" evidence="4">
    <location>
        <begin position="117"/>
        <end position="134"/>
    </location>
</feature>
<comment type="cofactor">
    <cofactor evidence="1">
        <name>pantetheine 4'-phosphate</name>
        <dbReference type="ChEBI" id="CHEBI:47942"/>
    </cofactor>
</comment>
<dbReference type="InterPro" id="IPR006162">
    <property type="entry name" value="Ppantetheine_attach_site"/>
</dbReference>
<organism evidence="6 7">
    <name type="scientific">Dictyobacter vulcani</name>
    <dbReference type="NCBI Taxonomy" id="2607529"/>
    <lineage>
        <taxon>Bacteria</taxon>
        <taxon>Bacillati</taxon>
        <taxon>Chloroflexota</taxon>
        <taxon>Ktedonobacteria</taxon>
        <taxon>Ktedonobacterales</taxon>
        <taxon>Dictyobacteraceae</taxon>
        <taxon>Dictyobacter</taxon>
    </lineage>
</organism>
<gene>
    <name evidence="6" type="ORF">KDW_43450</name>
</gene>
<evidence type="ECO:0000256" key="2">
    <source>
        <dbReference type="ARBA" id="ARBA00022450"/>
    </source>
</evidence>
<evidence type="ECO:0000313" key="6">
    <source>
        <dbReference type="EMBL" id="GER90183.1"/>
    </source>
</evidence>